<comment type="caution">
    <text evidence="2">The sequence shown here is derived from an EMBL/GenBank/DDBJ whole genome shotgun (WGS) entry which is preliminary data.</text>
</comment>
<dbReference type="PROSITE" id="PS51318">
    <property type="entry name" value="TAT"/>
    <property type="match status" value="1"/>
</dbReference>
<gene>
    <name evidence="2" type="ORF">L2K70_19905</name>
</gene>
<feature type="signal peptide" evidence="1">
    <location>
        <begin position="1"/>
        <end position="32"/>
    </location>
</feature>
<evidence type="ECO:0000313" key="3">
    <source>
        <dbReference type="Proteomes" id="UP001201161"/>
    </source>
</evidence>
<evidence type="ECO:0000313" key="2">
    <source>
        <dbReference type="EMBL" id="MCF6379884.1"/>
    </source>
</evidence>
<feature type="chain" id="PRO_5045445404" description="DUF11 domain-containing protein" evidence="1">
    <location>
        <begin position="33"/>
        <end position="153"/>
    </location>
</feature>
<name>A0ABS9HH63_9ACTN</name>
<protein>
    <recommendedName>
        <fullName evidence="4">DUF11 domain-containing protein</fullName>
    </recommendedName>
</protein>
<dbReference type="EMBL" id="JAKJHZ010000012">
    <property type="protein sequence ID" value="MCF6379884.1"/>
    <property type="molecule type" value="Genomic_DNA"/>
</dbReference>
<dbReference type="Proteomes" id="UP001201161">
    <property type="component" value="Unassembled WGS sequence"/>
</dbReference>
<evidence type="ECO:0000256" key="1">
    <source>
        <dbReference type="SAM" id="SignalP"/>
    </source>
</evidence>
<proteinExistence type="predicted"/>
<keyword evidence="3" id="KW-1185">Reference proteome</keyword>
<accession>A0ABS9HH63</accession>
<evidence type="ECO:0008006" key="4">
    <source>
        <dbReference type="Google" id="ProtNLM"/>
    </source>
</evidence>
<keyword evidence="1" id="KW-0732">Signal</keyword>
<sequence>MTEIKPSRRQVVRAGAWTVPAIAVAVAAPAFATSGADLRPSTITSASRTGQGNTPTLTVVIHIENGGTSETTGLNVSFSAPSLSTSQPPLQNGWSLVSATITTVVYKAPAQYAAGTFQDLTFVLNRTANGTGDLVVGFNTSPGISDSETKSFT</sequence>
<organism evidence="2 3">
    <name type="scientific">Nocardioides potassii</name>
    <dbReference type="NCBI Taxonomy" id="2911371"/>
    <lineage>
        <taxon>Bacteria</taxon>
        <taxon>Bacillati</taxon>
        <taxon>Actinomycetota</taxon>
        <taxon>Actinomycetes</taxon>
        <taxon>Propionibacteriales</taxon>
        <taxon>Nocardioidaceae</taxon>
        <taxon>Nocardioides</taxon>
    </lineage>
</organism>
<reference evidence="2 3" key="1">
    <citation type="submission" date="2022-01" db="EMBL/GenBank/DDBJ databases">
        <title>Nocardioides sp. nov., an actinomycete isolated from mining soil.</title>
        <authorList>
            <person name="Liu L."/>
        </authorList>
    </citation>
    <scope>NUCLEOTIDE SEQUENCE [LARGE SCALE GENOMIC DNA]</scope>
    <source>
        <strain evidence="2 3">KLBMP 9356</strain>
    </source>
</reference>
<dbReference type="InterPro" id="IPR006311">
    <property type="entry name" value="TAT_signal"/>
</dbReference>
<dbReference type="RefSeq" id="WP_236405103.1">
    <property type="nucleotide sequence ID" value="NZ_JAKJHZ010000012.1"/>
</dbReference>